<dbReference type="EMBL" id="PVNK01000152">
    <property type="protein sequence ID" value="PRP97553.1"/>
    <property type="molecule type" value="Genomic_DNA"/>
</dbReference>
<keyword evidence="2" id="KW-1185">Reference proteome</keyword>
<evidence type="ECO:0000313" key="2">
    <source>
        <dbReference type="Proteomes" id="UP000237968"/>
    </source>
</evidence>
<reference evidence="1 2" key="1">
    <citation type="submission" date="2018-03" db="EMBL/GenBank/DDBJ databases">
        <title>Draft Genome Sequences of the Obligatory Marine Myxobacteria Enhygromyxa salina SWB005.</title>
        <authorList>
            <person name="Poehlein A."/>
            <person name="Moghaddam J.A."/>
            <person name="Harms H."/>
            <person name="Alanjari M."/>
            <person name="Koenig G.M."/>
            <person name="Daniel R."/>
            <person name="Schaeberle T.F."/>
        </authorList>
    </citation>
    <scope>NUCLEOTIDE SEQUENCE [LARGE SCALE GENOMIC DNA]</scope>
    <source>
        <strain evidence="1 2">SWB005</strain>
    </source>
</reference>
<dbReference type="Proteomes" id="UP000237968">
    <property type="component" value="Unassembled WGS sequence"/>
</dbReference>
<dbReference type="AlphaFoldDB" id="A0A2S9XXH8"/>
<dbReference type="RefSeq" id="WP_106392603.1">
    <property type="nucleotide sequence ID" value="NZ_PVNK01000152.1"/>
</dbReference>
<organism evidence="1 2">
    <name type="scientific">Enhygromyxa salina</name>
    <dbReference type="NCBI Taxonomy" id="215803"/>
    <lineage>
        <taxon>Bacteria</taxon>
        <taxon>Pseudomonadati</taxon>
        <taxon>Myxococcota</taxon>
        <taxon>Polyangia</taxon>
        <taxon>Nannocystales</taxon>
        <taxon>Nannocystaceae</taxon>
        <taxon>Enhygromyxa</taxon>
    </lineage>
</organism>
<sequence length="84" mass="8552">MVVPGPEPEPEAGVVTAALSELLPALAQALAPSRGAVVVAITHAAKVETRGHGSLRWAGAGEPLDLGALDIPIESDRVDRDPVV</sequence>
<protein>
    <submittedName>
        <fullName evidence="1">Uncharacterized protein</fullName>
    </submittedName>
</protein>
<comment type="caution">
    <text evidence="1">The sequence shown here is derived from an EMBL/GenBank/DDBJ whole genome shotgun (WGS) entry which is preliminary data.</text>
</comment>
<gene>
    <name evidence="1" type="ORF">ENSA5_32460</name>
</gene>
<name>A0A2S9XXH8_9BACT</name>
<proteinExistence type="predicted"/>
<evidence type="ECO:0000313" key="1">
    <source>
        <dbReference type="EMBL" id="PRP97553.1"/>
    </source>
</evidence>
<accession>A0A2S9XXH8</accession>